<dbReference type="GO" id="GO:0000786">
    <property type="term" value="C:nucleosome"/>
    <property type="evidence" value="ECO:0007669"/>
    <property type="project" value="InterPro"/>
</dbReference>
<proteinExistence type="predicted"/>
<comment type="subcellular location">
    <subcellularLocation>
        <location evidence="1">Nucleus</location>
    </subcellularLocation>
</comment>
<dbReference type="GO" id="GO:0005730">
    <property type="term" value="C:nucleolus"/>
    <property type="evidence" value="ECO:0007669"/>
    <property type="project" value="TreeGrafter"/>
</dbReference>
<dbReference type="AlphaFoldDB" id="A0A9Q0G842"/>
<keyword evidence="7" id="KW-1185">Reference proteome</keyword>
<dbReference type="PROSITE" id="PS51504">
    <property type="entry name" value="H15"/>
    <property type="match status" value="1"/>
</dbReference>
<organism evidence="6 7">
    <name type="scientific">Turnera subulata</name>
    <dbReference type="NCBI Taxonomy" id="218843"/>
    <lineage>
        <taxon>Eukaryota</taxon>
        <taxon>Viridiplantae</taxon>
        <taxon>Streptophyta</taxon>
        <taxon>Embryophyta</taxon>
        <taxon>Tracheophyta</taxon>
        <taxon>Spermatophyta</taxon>
        <taxon>Magnoliopsida</taxon>
        <taxon>eudicotyledons</taxon>
        <taxon>Gunneridae</taxon>
        <taxon>Pentapetalae</taxon>
        <taxon>rosids</taxon>
        <taxon>fabids</taxon>
        <taxon>Malpighiales</taxon>
        <taxon>Passifloraceae</taxon>
        <taxon>Turnera</taxon>
    </lineage>
</organism>
<evidence type="ECO:0000259" key="5">
    <source>
        <dbReference type="PROSITE" id="PS51504"/>
    </source>
</evidence>
<dbReference type="Proteomes" id="UP001141552">
    <property type="component" value="Unassembled WGS sequence"/>
</dbReference>
<dbReference type="InterPro" id="IPR036388">
    <property type="entry name" value="WH-like_DNA-bd_sf"/>
</dbReference>
<feature type="domain" description="H15" evidence="5">
    <location>
        <begin position="48"/>
        <end position="118"/>
    </location>
</feature>
<reference evidence="6" key="2">
    <citation type="journal article" date="2023" name="Plants (Basel)">
        <title>Annotation of the Turnera subulata (Passifloraceae) Draft Genome Reveals the S-Locus Evolved after the Divergence of Turneroideae from Passifloroideae in a Stepwise Manner.</title>
        <authorList>
            <person name="Henning P.M."/>
            <person name="Roalson E.H."/>
            <person name="Mir W."/>
            <person name="McCubbin A.G."/>
            <person name="Shore J.S."/>
        </authorList>
    </citation>
    <scope>NUCLEOTIDE SEQUENCE</scope>
    <source>
        <strain evidence="6">F60SS</strain>
    </source>
</reference>
<feature type="region of interest" description="Disordered" evidence="4">
    <location>
        <begin position="113"/>
        <end position="170"/>
    </location>
</feature>
<comment type="caution">
    <text evidence="6">The sequence shown here is derived from an EMBL/GenBank/DDBJ whole genome shotgun (WGS) entry which is preliminary data.</text>
</comment>
<keyword evidence="3" id="KW-0539">Nucleus</keyword>
<dbReference type="EMBL" id="JAKUCV010002078">
    <property type="protein sequence ID" value="KAJ4843999.1"/>
    <property type="molecule type" value="Genomic_DNA"/>
</dbReference>
<evidence type="ECO:0000256" key="1">
    <source>
        <dbReference type="ARBA" id="ARBA00004123"/>
    </source>
</evidence>
<protein>
    <recommendedName>
        <fullName evidence="5">H15 domain-containing protein</fullName>
    </recommendedName>
</protein>
<dbReference type="SMART" id="SM00526">
    <property type="entry name" value="H15"/>
    <property type="match status" value="1"/>
</dbReference>
<evidence type="ECO:0000313" key="7">
    <source>
        <dbReference type="Proteomes" id="UP001141552"/>
    </source>
</evidence>
<name>A0A9Q0G842_9ROSI</name>
<feature type="compositionally biased region" description="Pro residues" evidence="4">
    <location>
        <begin position="119"/>
        <end position="129"/>
    </location>
</feature>
<dbReference type="GO" id="GO:0045910">
    <property type="term" value="P:negative regulation of DNA recombination"/>
    <property type="evidence" value="ECO:0007669"/>
    <property type="project" value="TreeGrafter"/>
</dbReference>
<dbReference type="InterPro" id="IPR036390">
    <property type="entry name" value="WH_DNA-bd_sf"/>
</dbReference>
<evidence type="ECO:0000256" key="4">
    <source>
        <dbReference type="SAM" id="MobiDB-lite"/>
    </source>
</evidence>
<dbReference type="GO" id="GO:0030261">
    <property type="term" value="P:chromosome condensation"/>
    <property type="evidence" value="ECO:0007669"/>
    <property type="project" value="TreeGrafter"/>
</dbReference>
<dbReference type="GO" id="GO:0006334">
    <property type="term" value="P:nucleosome assembly"/>
    <property type="evidence" value="ECO:0007669"/>
    <property type="project" value="InterPro"/>
</dbReference>
<feature type="compositionally biased region" description="Basic and acidic residues" evidence="4">
    <location>
        <begin position="26"/>
        <end position="44"/>
    </location>
</feature>
<feature type="compositionally biased region" description="Polar residues" evidence="4">
    <location>
        <begin position="158"/>
        <end position="170"/>
    </location>
</feature>
<keyword evidence="2" id="KW-0238">DNA-binding</keyword>
<accession>A0A9Q0G842</accession>
<feature type="region of interest" description="Disordered" evidence="4">
    <location>
        <begin position="26"/>
        <end position="45"/>
    </location>
</feature>
<dbReference type="GO" id="GO:0003690">
    <property type="term" value="F:double-stranded DNA binding"/>
    <property type="evidence" value="ECO:0007669"/>
    <property type="project" value="TreeGrafter"/>
</dbReference>
<dbReference type="PANTHER" id="PTHR11467">
    <property type="entry name" value="HISTONE H1"/>
    <property type="match status" value="1"/>
</dbReference>
<gene>
    <name evidence="6" type="ORF">Tsubulata_036722</name>
</gene>
<evidence type="ECO:0000256" key="3">
    <source>
        <dbReference type="ARBA" id="ARBA00023242"/>
    </source>
</evidence>
<reference evidence="6" key="1">
    <citation type="submission" date="2022-02" db="EMBL/GenBank/DDBJ databases">
        <authorList>
            <person name="Henning P.M."/>
            <person name="McCubbin A.G."/>
            <person name="Shore J.S."/>
        </authorList>
    </citation>
    <scope>NUCLEOTIDE SEQUENCE</scope>
    <source>
        <strain evidence="6">F60SS</strain>
        <tissue evidence="6">Leaves</tissue>
    </source>
</reference>
<evidence type="ECO:0000256" key="2">
    <source>
        <dbReference type="ARBA" id="ARBA00023125"/>
    </source>
</evidence>
<dbReference type="OrthoDB" id="1110759at2759"/>
<dbReference type="GO" id="GO:0031492">
    <property type="term" value="F:nucleosomal DNA binding"/>
    <property type="evidence" value="ECO:0007669"/>
    <property type="project" value="TreeGrafter"/>
</dbReference>
<dbReference type="InterPro" id="IPR005818">
    <property type="entry name" value="Histone_H1/H5_H15"/>
</dbReference>
<dbReference type="SUPFAM" id="SSF46785">
    <property type="entry name" value="Winged helix' DNA-binding domain"/>
    <property type="match status" value="1"/>
</dbReference>
<dbReference type="PANTHER" id="PTHR11467:SF103">
    <property type="entry name" value="HMG-Y-RELATED PROTEIN A"/>
    <property type="match status" value="1"/>
</dbReference>
<sequence length="170" mass="18118">MQRRHSPTNLWHAPLGKLDELIHRSGRDGCKDKGGRGVGEEEGARGGMGEIVGEMIMAAIEDLDEKNGSNKSAILNQIEATHPNLPAAAHATLLSHHLNRMSETGQLALVKNNYMKPDPNAPPPKPKTPLPSGTVVSSPRPRACPPKAKDPFAPATSPKKTSSGSQNAHH</sequence>
<dbReference type="Gene3D" id="1.10.10.10">
    <property type="entry name" value="Winged helix-like DNA-binding domain superfamily/Winged helix DNA-binding domain"/>
    <property type="match status" value="1"/>
</dbReference>
<dbReference type="Pfam" id="PF00538">
    <property type="entry name" value="Linker_histone"/>
    <property type="match status" value="1"/>
</dbReference>
<evidence type="ECO:0000313" key="6">
    <source>
        <dbReference type="EMBL" id="KAJ4843999.1"/>
    </source>
</evidence>